<sequence length="171" mass="17065">MGVPAAGAGAQEVCGGVVVVVDFGELDGLETGCAADPADGLDALAQAGFAVTEVAAIRGMVCSIDALPATDCGASPPADAYWSYWHANAGDEEWTYSMVGGADATPDAGDFEGWAFGDGSAPPAVAPPDAAADSPETESDSGGSSYTWVVAVAALAVIGALVAWRLRQRRA</sequence>
<comment type="caution">
    <text evidence="3">The sequence shown here is derived from an EMBL/GenBank/DDBJ whole genome shotgun (WGS) entry which is preliminary data.</text>
</comment>
<proteinExistence type="predicted"/>
<evidence type="ECO:0008006" key="5">
    <source>
        <dbReference type="Google" id="ProtNLM"/>
    </source>
</evidence>
<evidence type="ECO:0000313" key="3">
    <source>
        <dbReference type="EMBL" id="MFC6958013.1"/>
    </source>
</evidence>
<accession>A0ABW2DA81</accession>
<evidence type="ECO:0000313" key="4">
    <source>
        <dbReference type="Proteomes" id="UP001596470"/>
    </source>
</evidence>
<keyword evidence="2" id="KW-1133">Transmembrane helix</keyword>
<name>A0ABW2DA81_9ACTN</name>
<dbReference type="EMBL" id="JBHSYS010000003">
    <property type="protein sequence ID" value="MFC6958013.1"/>
    <property type="molecule type" value="Genomic_DNA"/>
</dbReference>
<evidence type="ECO:0000256" key="1">
    <source>
        <dbReference type="SAM" id="MobiDB-lite"/>
    </source>
</evidence>
<feature type="compositionally biased region" description="Low complexity" evidence="1">
    <location>
        <begin position="120"/>
        <end position="134"/>
    </location>
</feature>
<evidence type="ECO:0000256" key="2">
    <source>
        <dbReference type="SAM" id="Phobius"/>
    </source>
</evidence>
<reference evidence="4" key="1">
    <citation type="journal article" date="2019" name="Int. J. Syst. Evol. Microbiol.">
        <title>The Global Catalogue of Microorganisms (GCM) 10K type strain sequencing project: providing services to taxonomists for standard genome sequencing and annotation.</title>
        <authorList>
            <consortium name="The Broad Institute Genomics Platform"/>
            <consortium name="The Broad Institute Genome Sequencing Center for Infectious Disease"/>
            <person name="Wu L."/>
            <person name="Ma J."/>
        </authorList>
    </citation>
    <scope>NUCLEOTIDE SEQUENCE [LARGE SCALE GENOMIC DNA]</scope>
    <source>
        <strain evidence="4">KACC 12634</strain>
    </source>
</reference>
<keyword evidence="4" id="KW-1185">Reference proteome</keyword>
<feature type="transmembrane region" description="Helical" evidence="2">
    <location>
        <begin position="146"/>
        <end position="166"/>
    </location>
</feature>
<gene>
    <name evidence="3" type="ORF">ACFQS3_12465</name>
</gene>
<organism evidence="3 4">
    <name type="scientific">Glycomyces mayteni</name>
    <dbReference type="NCBI Taxonomy" id="543887"/>
    <lineage>
        <taxon>Bacteria</taxon>
        <taxon>Bacillati</taxon>
        <taxon>Actinomycetota</taxon>
        <taxon>Actinomycetes</taxon>
        <taxon>Glycomycetales</taxon>
        <taxon>Glycomycetaceae</taxon>
        <taxon>Glycomyces</taxon>
    </lineage>
</organism>
<protein>
    <recommendedName>
        <fullName evidence="5">MYXO-CTERM domain-containing protein</fullName>
    </recommendedName>
</protein>
<dbReference type="RefSeq" id="WP_382346105.1">
    <property type="nucleotide sequence ID" value="NZ_JBHMBP010000001.1"/>
</dbReference>
<feature type="region of interest" description="Disordered" evidence="1">
    <location>
        <begin position="116"/>
        <end position="141"/>
    </location>
</feature>
<keyword evidence="2" id="KW-0812">Transmembrane</keyword>
<dbReference type="Proteomes" id="UP001596470">
    <property type="component" value="Unassembled WGS sequence"/>
</dbReference>
<keyword evidence="2" id="KW-0472">Membrane</keyword>